<dbReference type="RefSeq" id="WP_171624420.1">
    <property type="nucleotide sequence ID" value="NZ_JABBPG010000001.1"/>
</dbReference>
<comment type="caution">
    <text evidence="1">The sequence shown here is derived from an EMBL/GenBank/DDBJ whole genome shotgun (WGS) entry which is preliminary data.</text>
</comment>
<organism evidence="1 2">
    <name type="scientific">Pseudoalteromonas caenipelagi</name>
    <dbReference type="NCBI Taxonomy" id="2726988"/>
    <lineage>
        <taxon>Bacteria</taxon>
        <taxon>Pseudomonadati</taxon>
        <taxon>Pseudomonadota</taxon>
        <taxon>Gammaproteobacteria</taxon>
        <taxon>Alteromonadales</taxon>
        <taxon>Pseudoalteromonadaceae</taxon>
        <taxon>Pseudoalteromonas</taxon>
    </lineage>
</organism>
<accession>A0A849VBH4</accession>
<keyword evidence="2" id="KW-1185">Reference proteome</keyword>
<dbReference type="AlphaFoldDB" id="A0A849VBH4"/>
<gene>
    <name evidence="1" type="ORF">HG263_02050</name>
</gene>
<reference evidence="1 2" key="1">
    <citation type="submission" date="2020-04" db="EMBL/GenBank/DDBJ databases">
        <title>Pseudoalteromonas caenipelagi sp. nov., isolated from a tidal flat.</title>
        <authorList>
            <person name="Park S."/>
            <person name="Yoon J.-H."/>
        </authorList>
    </citation>
    <scope>NUCLEOTIDE SEQUENCE [LARGE SCALE GENOMIC DNA]</scope>
    <source>
        <strain evidence="1 2">JBTF-M23</strain>
    </source>
</reference>
<dbReference type="EMBL" id="JABBPG010000001">
    <property type="protein sequence ID" value="NOU49334.1"/>
    <property type="molecule type" value="Genomic_DNA"/>
</dbReference>
<dbReference type="Proteomes" id="UP000586305">
    <property type="component" value="Unassembled WGS sequence"/>
</dbReference>
<protein>
    <submittedName>
        <fullName evidence="1">Uncharacterized protein</fullName>
    </submittedName>
</protein>
<evidence type="ECO:0000313" key="1">
    <source>
        <dbReference type="EMBL" id="NOU49334.1"/>
    </source>
</evidence>
<sequence>MSSYLIMAKTLHDLGFADYYKNSVSGNKCKINYGKRKGVIEFSSIKDAAKKYSYEKSGKYTVGIDRQLGLPDSTSDNELILQCIEVFDWGGVQASNIIDALNLYRKGELKPALEQWKGWFEDDKTLSLNMKKILWSSGWTKVFSFMFELTTIYDSRVAAYINYILVGFYQSLDSGDKQDSLKSITCNLVSFTGPKDRSRQLNRQYRELLGIKIKCSDAERNFRANKMASWLVRYLCELEYGEATQQNFRKVDKALYMLGFDISQLEHSAPFN</sequence>
<name>A0A849VBH4_9GAMM</name>
<proteinExistence type="predicted"/>
<evidence type="ECO:0000313" key="2">
    <source>
        <dbReference type="Proteomes" id="UP000586305"/>
    </source>
</evidence>